<protein>
    <recommendedName>
        <fullName evidence="1">Tf2-1-like SH3-like domain-containing protein</fullName>
    </recommendedName>
</protein>
<proteinExistence type="predicted"/>
<evidence type="ECO:0000313" key="2">
    <source>
        <dbReference type="EMBL" id="KYP53501.1"/>
    </source>
</evidence>
<dbReference type="InterPro" id="IPR056924">
    <property type="entry name" value="SH3_Tf2-1"/>
</dbReference>
<dbReference type="Gramene" id="C.cajan_24425.t">
    <property type="protein sequence ID" value="C.cajan_24425.t.cds1"/>
    <property type="gene ID" value="C.cajan_24425"/>
</dbReference>
<dbReference type="PANTHER" id="PTHR46148">
    <property type="entry name" value="CHROMO DOMAIN-CONTAINING PROTEIN"/>
    <property type="match status" value="1"/>
</dbReference>
<gene>
    <name evidence="2" type="ORF">KK1_024639</name>
</gene>
<evidence type="ECO:0000313" key="3">
    <source>
        <dbReference type="Proteomes" id="UP000075243"/>
    </source>
</evidence>
<feature type="domain" description="Tf2-1-like SH3-like" evidence="1">
    <location>
        <begin position="18"/>
        <end position="82"/>
    </location>
</feature>
<organism evidence="2 3">
    <name type="scientific">Cajanus cajan</name>
    <name type="common">Pigeon pea</name>
    <name type="synonym">Cajanus indicus</name>
    <dbReference type="NCBI Taxonomy" id="3821"/>
    <lineage>
        <taxon>Eukaryota</taxon>
        <taxon>Viridiplantae</taxon>
        <taxon>Streptophyta</taxon>
        <taxon>Embryophyta</taxon>
        <taxon>Tracheophyta</taxon>
        <taxon>Spermatophyta</taxon>
        <taxon>Magnoliopsida</taxon>
        <taxon>eudicotyledons</taxon>
        <taxon>Gunneridae</taxon>
        <taxon>Pentapetalae</taxon>
        <taxon>rosids</taxon>
        <taxon>fabids</taxon>
        <taxon>Fabales</taxon>
        <taxon>Fabaceae</taxon>
        <taxon>Papilionoideae</taxon>
        <taxon>50 kb inversion clade</taxon>
        <taxon>NPAAA clade</taxon>
        <taxon>indigoferoid/millettioid clade</taxon>
        <taxon>Phaseoleae</taxon>
        <taxon>Cajanus</taxon>
    </lineage>
</organism>
<keyword evidence="3" id="KW-1185">Reference proteome</keyword>
<dbReference type="AlphaFoldDB" id="A0A151SFM1"/>
<dbReference type="PANTHER" id="PTHR46148:SF52">
    <property type="entry name" value="OS04G0603800 PROTEIN"/>
    <property type="match status" value="1"/>
</dbReference>
<dbReference type="EMBL" id="KQ483413">
    <property type="protein sequence ID" value="KYP53501.1"/>
    <property type="molecule type" value="Genomic_DNA"/>
</dbReference>
<reference evidence="2" key="1">
    <citation type="journal article" date="2012" name="Nat. Biotechnol.">
        <title>Draft genome sequence of pigeonpea (Cajanus cajan), an orphan legume crop of resource-poor farmers.</title>
        <authorList>
            <person name="Varshney R.K."/>
            <person name="Chen W."/>
            <person name="Li Y."/>
            <person name="Bharti A.K."/>
            <person name="Saxena R.K."/>
            <person name="Schlueter J.A."/>
            <person name="Donoghue M.T."/>
            <person name="Azam S."/>
            <person name="Fan G."/>
            <person name="Whaley A.M."/>
            <person name="Farmer A.D."/>
            <person name="Sheridan J."/>
            <person name="Iwata A."/>
            <person name="Tuteja R."/>
            <person name="Penmetsa R.V."/>
            <person name="Wu W."/>
            <person name="Upadhyaya H.D."/>
            <person name="Yang S.P."/>
            <person name="Shah T."/>
            <person name="Saxena K.B."/>
            <person name="Michael T."/>
            <person name="McCombie W.R."/>
            <person name="Yang B."/>
            <person name="Zhang G."/>
            <person name="Yang H."/>
            <person name="Wang J."/>
            <person name="Spillane C."/>
            <person name="Cook D.R."/>
            <person name="May G.D."/>
            <person name="Xu X."/>
            <person name="Jackson S.A."/>
        </authorList>
    </citation>
    <scope>NUCLEOTIDE SEQUENCE [LARGE SCALE GENOMIC DNA]</scope>
</reference>
<dbReference type="OMA" id="NIMHKFN"/>
<sequence length="89" mass="10562">MMMYANKKRINKEFNYDDLVYLKIQPYKQHSLANTPFHKLSTKYYGPYKVIERIGKVAYRLDLLAKTRIHNVFHVSLLKKHHGSHGVSE</sequence>
<dbReference type="Pfam" id="PF24626">
    <property type="entry name" value="SH3_Tf2-1"/>
    <property type="match status" value="1"/>
</dbReference>
<evidence type="ECO:0000259" key="1">
    <source>
        <dbReference type="Pfam" id="PF24626"/>
    </source>
</evidence>
<dbReference type="Proteomes" id="UP000075243">
    <property type="component" value="Unassembled WGS sequence"/>
</dbReference>
<accession>A0A151SFM1</accession>
<name>A0A151SFM1_CAJCA</name>